<keyword evidence="2" id="KW-0732">Signal</keyword>
<dbReference type="InterPro" id="IPR000757">
    <property type="entry name" value="Beta-glucanase-like"/>
</dbReference>
<dbReference type="PANTHER" id="PTHR10963">
    <property type="entry name" value="GLYCOSYL HYDROLASE-RELATED"/>
    <property type="match status" value="1"/>
</dbReference>
<dbReference type="PANTHER" id="PTHR10963:SF55">
    <property type="entry name" value="GLYCOSIDE HYDROLASE FAMILY 16 PROTEIN"/>
    <property type="match status" value="1"/>
</dbReference>
<dbReference type="OrthoDB" id="9809583at2"/>
<comment type="caution">
    <text evidence="4">The sequence shown here is derived from an EMBL/GenBank/DDBJ whole genome shotgun (WGS) entry which is preliminary data.</text>
</comment>
<dbReference type="SUPFAM" id="SSF49899">
    <property type="entry name" value="Concanavalin A-like lectins/glucanases"/>
    <property type="match status" value="1"/>
</dbReference>
<reference evidence="4 5" key="1">
    <citation type="submission" date="2019-09" db="EMBL/GenBank/DDBJ databases">
        <title>Flavobacterium sp. nov., isolated from glacier ice.</title>
        <authorList>
            <person name="Liu Q."/>
        </authorList>
    </citation>
    <scope>NUCLEOTIDE SEQUENCE [LARGE SCALE GENOMIC DNA]</scope>
    <source>
        <strain evidence="4 5">NBRC 112527</strain>
    </source>
</reference>
<dbReference type="GO" id="GO:0004553">
    <property type="term" value="F:hydrolase activity, hydrolyzing O-glycosyl compounds"/>
    <property type="evidence" value="ECO:0007669"/>
    <property type="project" value="InterPro"/>
</dbReference>
<comment type="similarity">
    <text evidence="1">Belongs to the glycosyl hydrolase 16 family.</text>
</comment>
<dbReference type="GO" id="GO:0005975">
    <property type="term" value="P:carbohydrate metabolic process"/>
    <property type="evidence" value="ECO:0007669"/>
    <property type="project" value="InterPro"/>
</dbReference>
<evidence type="ECO:0000256" key="1">
    <source>
        <dbReference type="ARBA" id="ARBA00006865"/>
    </source>
</evidence>
<evidence type="ECO:0000259" key="3">
    <source>
        <dbReference type="PROSITE" id="PS51762"/>
    </source>
</evidence>
<keyword evidence="5" id="KW-1185">Reference proteome</keyword>
<evidence type="ECO:0000256" key="2">
    <source>
        <dbReference type="SAM" id="SignalP"/>
    </source>
</evidence>
<dbReference type="PROSITE" id="PS51257">
    <property type="entry name" value="PROKAR_LIPOPROTEIN"/>
    <property type="match status" value="1"/>
</dbReference>
<accession>A0A7J5ABC3</accession>
<sequence>MKKTIINLVLTFALLIMVGCQGEDPAVVVNTADDFTILTFSDEFNTDGAPNPSIWSNDLGTGNNGWGNEEEQNYTNNAKNIKVEGGKLVITAIKESSGGKPYSSARINTQGKYSFKYGKIEFKAKLPTGVGTWPAIWSLGNNISSVSWPYCGEIDFMEHVGKEQNKIFGSLHYPGNSGGNAVSGSKLISNASTEFHVYKVIWNSNAIRFYVDDILYKTAPNASTLPFNQNFFLIMNIAMGGNFGGTIGANFTQSSMEVDYVRIYQ</sequence>
<dbReference type="InterPro" id="IPR050546">
    <property type="entry name" value="Glycosyl_Hydrlase_16"/>
</dbReference>
<protein>
    <submittedName>
        <fullName evidence="4">Glycoside hydrolase family 16 protein</fullName>
    </submittedName>
</protein>
<feature type="domain" description="GH16" evidence="3">
    <location>
        <begin position="33"/>
        <end position="265"/>
    </location>
</feature>
<dbReference type="InterPro" id="IPR013320">
    <property type="entry name" value="ConA-like_dom_sf"/>
</dbReference>
<feature type="signal peptide" evidence="2">
    <location>
        <begin position="1"/>
        <end position="22"/>
    </location>
</feature>
<dbReference type="AlphaFoldDB" id="A0A7J5ABC3"/>
<proteinExistence type="inferred from homology"/>
<dbReference type="RefSeq" id="WP_151108265.1">
    <property type="nucleotide sequence ID" value="NZ_WAEM01000007.1"/>
</dbReference>
<dbReference type="CDD" id="cd08023">
    <property type="entry name" value="GH16_laminarinase_like"/>
    <property type="match status" value="1"/>
</dbReference>
<dbReference type="Gene3D" id="2.60.120.200">
    <property type="match status" value="1"/>
</dbReference>
<evidence type="ECO:0000313" key="4">
    <source>
        <dbReference type="EMBL" id="KAB1154846.1"/>
    </source>
</evidence>
<dbReference type="Proteomes" id="UP000490922">
    <property type="component" value="Unassembled WGS sequence"/>
</dbReference>
<feature type="chain" id="PRO_5029826771" evidence="2">
    <location>
        <begin position="23"/>
        <end position="265"/>
    </location>
</feature>
<name>A0A7J5ABC3_9FLAO</name>
<organism evidence="4 5">
    <name type="scientific">Flavobacterium luteum</name>
    <dbReference type="NCBI Taxonomy" id="2026654"/>
    <lineage>
        <taxon>Bacteria</taxon>
        <taxon>Pseudomonadati</taxon>
        <taxon>Bacteroidota</taxon>
        <taxon>Flavobacteriia</taxon>
        <taxon>Flavobacteriales</taxon>
        <taxon>Flavobacteriaceae</taxon>
        <taxon>Flavobacterium</taxon>
    </lineage>
</organism>
<gene>
    <name evidence="4" type="ORF">F6464_12435</name>
</gene>
<dbReference type="Pfam" id="PF00722">
    <property type="entry name" value="Glyco_hydro_16"/>
    <property type="match status" value="1"/>
</dbReference>
<dbReference type="PROSITE" id="PS51762">
    <property type="entry name" value="GH16_2"/>
    <property type="match status" value="1"/>
</dbReference>
<keyword evidence="4" id="KW-0378">Hydrolase</keyword>
<dbReference type="EMBL" id="WAEM01000007">
    <property type="protein sequence ID" value="KAB1154846.1"/>
    <property type="molecule type" value="Genomic_DNA"/>
</dbReference>
<evidence type="ECO:0000313" key="5">
    <source>
        <dbReference type="Proteomes" id="UP000490922"/>
    </source>
</evidence>